<feature type="transmembrane region" description="Helical" evidence="1">
    <location>
        <begin position="183"/>
        <end position="201"/>
    </location>
</feature>
<keyword evidence="1" id="KW-1133">Transmembrane helix</keyword>
<name>A0A9N9JL22_9GLOM</name>
<keyword evidence="1" id="KW-0472">Membrane</keyword>
<gene>
    <name evidence="2" type="ORF">RFULGI_LOCUS16365</name>
</gene>
<accession>A0A9N9JL22</accession>
<protein>
    <submittedName>
        <fullName evidence="2">13575_t:CDS:1</fullName>
    </submittedName>
</protein>
<dbReference type="Proteomes" id="UP000789396">
    <property type="component" value="Unassembled WGS sequence"/>
</dbReference>
<comment type="caution">
    <text evidence="2">The sequence shown here is derived from an EMBL/GenBank/DDBJ whole genome shotgun (WGS) entry which is preliminary data.</text>
</comment>
<dbReference type="AlphaFoldDB" id="A0A9N9JL22"/>
<feature type="transmembrane region" description="Helical" evidence="1">
    <location>
        <begin position="149"/>
        <end position="171"/>
    </location>
</feature>
<evidence type="ECO:0000313" key="3">
    <source>
        <dbReference type="Proteomes" id="UP000789396"/>
    </source>
</evidence>
<evidence type="ECO:0000313" key="2">
    <source>
        <dbReference type="EMBL" id="CAG8787190.1"/>
    </source>
</evidence>
<organism evidence="2 3">
    <name type="scientific">Racocetra fulgida</name>
    <dbReference type="NCBI Taxonomy" id="60492"/>
    <lineage>
        <taxon>Eukaryota</taxon>
        <taxon>Fungi</taxon>
        <taxon>Fungi incertae sedis</taxon>
        <taxon>Mucoromycota</taxon>
        <taxon>Glomeromycotina</taxon>
        <taxon>Glomeromycetes</taxon>
        <taxon>Diversisporales</taxon>
        <taxon>Gigasporaceae</taxon>
        <taxon>Racocetra</taxon>
    </lineage>
</organism>
<evidence type="ECO:0000256" key="1">
    <source>
        <dbReference type="SAM" id="Phobius"/>
    </source>
</evidence>
<feature type="non-terminal residue" evidence="2">
    <location>
        <position position="216"/>
    </location>
</feature>
<sequence length="216" mass="24839">MGVFYAVNIRDKELPLCLFWLPVENFITDEDKEPKYRPVGLYYMEPKEDQDIDEHLDRCTVNVSVIEKFSAGISMYYVSAGVIAGISRTTGSHTCEDWPFIPLLLTWTIPALIRRIISGSLVVKDPRRVFNDTKITMVNNPDLRRHKRVTVTLFAFISIALPWLAPFLAYFTPPIGFACRSKYVTTICVIWSFNSILAYLWQLKGERDLTDPSILH</sequence>
<proteinExistence type="predicted"/>
<keyword evidence="1" id="KW-0812">Transmembrane</keyword>
<dbReference type="OrthoDB" id="2390474at2759"/>
<reference evidence="2" key="1">
    <citation type="submission" date="2021-06" db="EMBL/GenBank/DDBJ databases">
        <authorList>
            <person name="Kallberg Y."/>
            <person name="Tangrot J."/>
            <person name="Rosling A."/>
        </authorList>
    </citation>
    <scope>NUCLEOTIDE SEQUENCE</scope>
    <source>
        <strain evidence="2">IN212</strain>
    </source>
</reference>
<keyword evidence="3" id="KW-1185">Reference proteome</keyword>
<dbReference type="EMBL" id="CAJVPZ010057692">
    <property type="protein sequence ID" value="CAG8787190.1"/>
    <property type="molecule type" value="Genomic_DNA"/>
</dbReference>